<dbReference type="EMBL" id="CP093351">
    <property type="protein sequence ID" value="WOH15750.1"/>
    <property type="molecule type" value="Genomic_DNA"/>
</dbReference>
<dbReference type="EMBL" id="LNRQ01000009">
    <property type="protein sequence ID" value="KZM82808.1"/>
    <property type="molecule type" value="Genomic_DNA"/>
</dbReference>
<dbReference type="InterPro" id="IPR018247">
    <property type="entry name" value="EF_Hand_1_Ca_BS"/>
</dbReference>
<dbReference type="Gene3D" id="1.10.238.10">
    <property type="entry name" value="EF-hand"/>
    <property type="match status" value="1"/>
</dbReference>
<proteinExistence type="predicted"/>
<keyword evidence="1" id="KW-0106">Calcium</keyword>
<dbReference type="PROSITE" id="PS00018">
    <property type="entry name" value="EF_HAND_1"/>
    <property type="match status" value="1"/>
</dbReference>
<dbReference type="KEGG" id="dcr:108200921"/>
<keyword evidence="5" id="KW-1185">Reference proteome</keyword>
<dbReference type="AlphaFoldDB" id="A0A175YI07"/>
<dbReference type="InterPro" id="IPR011992">
    <property type="entry name" value="EF-hand-dom_pair"/>
</dbReference>
<dbReference type="Proteomes" id="UP000077755">
    <property type="component" value="Chromosome 9"/>
</dbReference>
<dbReference type="Pfam" id="PF13405">
    <property type="entry name" value="EF-hand_6"/>
    <property type="match status" value="1"/>
</dbReference>
<dbReference type="OrthoDB" id="8785703at2759"/>
<organism evidence="3">
    <name type="scientific">Daucus carota subsp. sativus</name>
    <name type="common">Carrot</name>
    <dbReference type="NCBI Taxonomy" id="79200"/>
    <lineage>
        <taxon>Eukaryota</taxon>
        <taxon>Viridiplantae</taxon>
        <taxon>Streptophyta</taxon>
        <taxon>Embryophyta</taxon>
        <taxon>Tracheophyta</taxon>
        <taxon>Spermatophyta</taxon>
        <taxon>Magnoliopsida</taxon>
        <taxon>eudicotyledons</taxon>
        <taxon>Gunneridae</taxon>
        <taxon>Pentapetalae</taxon>
        <taxon>asterids</taxon>
        <taxon>campanulids</taxon>
        <taxon>Apiales</taxon>
        <taxon>Apiaceae</taxon>
        <taxon>Apioideae</taxon>
        <taxon>Scandiceae</taxon>
        <taxon>Daucinae</taxon>
        <taxon>Daucus</taxon>
        <taxon>Daucus sect. Daucus</taxon>
    </lineage>
</organism>
<name>A0A175YI07_DAUCS</name>
<evidence type="ECO:0000313" key="4">
    <source>
        <dbReference type="EMBL" id="WOH15750.1"/>
    </source>
</evidence>
<dbReference type="SUPFAM" id="SSF47473">
    <property type="entry name" value="EF-hand"/>
    <property type="match status" value="1"/>
</dbReference>
<sequence>MSSYQQDCAMANLRNFVVSQYYAAPSDVQTLGHQFFNAMDRDGNGSVDYSEFKNFLVSEGFEYYAGRNLFMSLDGDKNRGLDFWEIMTLYYIIKSRKPFCVKCDIFLGDAYSVCNDCGGGPYYFCNNCYQCHLQEPSFSVKPTSNPLMSETPNANAMTMASSPNYEMDAVNGSTSERGLRSKMRVAFDAFELGMNAWTVYDIVNTVSGGGGCSIM</sequence>
<dbReference type="Gramene" id="KZM82808">
    <property type="protein sequence ID" value="KZM82808"/>
    <property type="gene ID" value="DCAR_030377"/>
</dbReference>
<accession>A0A175YI07</accession>
<evidence type="ECO:0000313" key="5">
    <source>
        <dbReference type="Proteomes" id="UP000077755"/>
    </source>
</evidence>
<protein>
    <recommendedName>
        <fullName evidence="2">EF-hand domain-containing protein</fullName>
    </recommendedName>
</protein>
<gene>
    <name evidence="3" type="ORF">DCAR_030377</name>
    <name evidence="4" type="ORF">DCAR_0935294</name>
</gene>
<dbReference type="PROSITE" id="PS50222">
    <property type="entry name" value="EF_HAND_2"/>
    <property type="match status" value="1"/>
</dbReference>
<feature type="domain" description="EF-hand" evidence="2">
    <location>
        <begin position="34"/>
        <end position="62"/>
    </location>
</feature>
<reference evidence="3" key="1">
    <citation type="journal article" date="2016" name="Nat. Genet.">
        <title>A high-quality carrot genome assembly provides new insights into carotenoid accumulation and asterid genome evolution.</title>
        <authorList>
            <person name="Iorizzo M."/>
            <person name="Ellison S."/>
            <person name="Senalik D."/>
            <person name="Zeng P."/>
            <person name="Satapoomin P."/>
            <person name="Huang J."/>
            <person name="Bowman M."/>
            <person name="Iovene M."/>
            <person name="Sanseverino W."/>
            <person name="Cavagnaro P."/>
            <person name="Yildiz M."/>
            <person name="Macko-Podgorni A."/>
            <person name="Moranska E."/>
            <person name="Grzebelus E."/>
            <person name="Grzebelus D."/>
            <person name="Ashrafi H."/>
            <person name="Zheng Z."/>
            <person name="Cheng S."/>
            <person name="Spooner D."/>
            <person name="Van Deynze A."/>
            <person name="Simon P."/>
        </authorList>
    </citation>
    <scope>NUCLEOTIDE SEQUENCE [LARGE SCALE GENOMIC DNA]</scope>
    <source>
        <tissue evidence="3">Leaf</tissue>
    </source>
</reference>
<evidence type="ECO:0000256" key="1">
    <source>
        <dbReference type="ARBA" id="ARBA00022837"/>
    </source>
</evidence>
<evidence type="ECO:0000259" key="2">
    <source>
        <dbReference type="PROSITE" id="PS50222"/>
    </source>
</evidence>
<dbReference type="GO" id="GO:0005509">
    <property type="term" value="F:calcium ion binding"/>
    <property type="evidence" value="ECO:0007669"/>
    <property type="project" value="InterPro"/>
</dbReference>
<reference evidence="4" key="2">
    <citation type="submission" date="2022-03" db="EMBL/GenBank/DDBJ databases">
        <title>Draft title - Genomic analysis of global carrot germplasm unveils the trajectory of domestication and the origin of high carotenoid orange carrot.</title>
        <authorList>
            <person name="Iorizzo M."/>
            <person name="Ellison S."/>
            <person name="Senalik D."/>
            <person name="Macko-Podgorni A."/>
            <person name="Grzebelus D."/>
            <person name="Bostan H."/>
            <person name="Rolling W."/>
            <person name="Curaba J."/>
            <person name="Simon P."/>
        </authorList>
    </citation>
    <scope>NUCLEOTIDE SEQUENCE</scope>
    <source>
        <tissue evidence="4">Leaf</tissue>
    </source>
</reference>
<evidence type="ECO:0000313" key="3">
    <source>
        <dbReference type="EMBL" id="KZM82808.1"/>
    </source>
</evidence>
<dbReference type="InterPro" id="IPR002048">
    <property type="entry name" value="EF_hand_dom"/>
</dbReference>